<evidence type="ECO:0000313" key="3">
    <source>
        <dbReference type="Proteomes" id="UP000823937"/>
    </source>
</evidence>
<dbReference type="Proteomes" id="UP000823937">
    <property type="component" value="Unassembled WGS sequence"/>
</dbReference>
<keyword evidence="1" id="KW-0472">Membrane</keyword>
<feature type="transmembrane region" description="Helical" evidence="1">
    <location>
        <begin position="272"/>
        <end position="295"/>
    </location>
</feature>
<reference evidence="2" key="2">
    <citation type="submission" date="2021-04" db="EMBL/GenBank/DDBJ databases">
        <authorList>
            <person name="Gilroy R."/>
        </authorList>
    </citation>
    <scope>NUCLEOTIDE SEQUENCE</scope>
    <source>
        <strain evidence="2">CHK169-2315</strain>
    </source>
</reference>
<gene>
    <name evidence="2" type="ORF">H9895_09700</name>
</gene>
<feature type="transmembrane region" description="Helical" evidence="1">
    <location>
        <begin position="174"/>
        <end position="196"/>
    </location>
</feature>
<comment type="caution">
    <text evidence="2">The sequence shown here is derived from an EMBL/GenBank/DDBJ whole genome shotgun (WGS) entry which is preliminary data.</text>
</comment>
<sequence>MICPRCQNEQEVGKFCGKCGTALEEKVVVPEDAEEKVEQNTDMDTNDVIVEENTTQSESVNDQEQVSSSQQANQAEYYQAITGSNQEAAQQTVNVDQMKENATKFWDMFKNMLQNPTNAFHVKESQFVYGIITLVLFSFTQMLVVYFMGNSQYRTFSGYTAEYGVPRNLPFFDVGMPIFIIYLIVLVVTAFVVLGMEKLVIKQMSFKLFVAQFGSLLTPLIVLNLVAIILALVSSFVGATILLILSIIFSLILIPALFIYEKIKYYQASSQHIYIVYVTIIVSFIATFIVSTIILESYFYKMLEILDDFSYF</sequence>
<keyword evidence="1" id="KW-1133">Transmembrane helix</keyword>
<organism evidence="2 3">
    <name type="scientific">Candidatus Pseudogracilibacillus intestinigallinarum</name>
    <dbReference type="NCBI Taxonomy" id="2838742"/>
    <lineage>
        <taxon>Bacteria</taxon>
        <taxon>Bacillati</taxon>
        <taxon>Bacillota</taxon>
        <taxon>Bacilli</taxon>
        <taxon>Bacillales</taxon>
        <taxon>Bacillaceae</taxon>
        <taxon>Pseudogracilibacillus</taxon>
    </lineage>
</organism>
<feature type="transmembrane region" description="Helical" evidence="1">
    <location>
        <begin position="127"/>
        <end position="149"/>
    </location>
</feature>
<dbReference type="EMBL" id="DXHX01000134">
    <property type="protein sequence ID" value="HIV75340.1"/>
    <property type="molecule type" value="Genomic_DNA"/>
</dbReference>
<proteinExistence type="predicted"/>
<name>A0A9D1TKM1_9BACI</name>
<protein>
    <recommendedName>
        <fullName evidence="4">Zinc ribbon domain-containing protein</fullName>
    </recommendedName>
</protein>
<evidence type="ECO:0000313" key="2">
    <source>
        <dbReference type="EMBL" id="HIV75340.1"/>
    </source>
</evidence>
<accession>A0A9D1TKM1</accession>
<feature type="transmembrane region" description="Helical" evidence="1">
    <location>
        <begin position="239"/>
        <end position="260"/>
    </location>
</feature>
<evidence type="ECO:0000256" key="1">
    <source>
        <dbReference type="SAM" id="Phobius"/>
    </source>
</evidence>
<reference evidence="2" key="1">
    <citation type="journal article" date="2021" name="PeerJ">
        <title>Extensive microbial diversity within the chicken gut microbiome revealed by metagenomics and culture.</title>
        <authorList>
            <person name="Gilroy R."/>
            <person name="Ravi A."/>
            <person name="Getino M."/>
            <person name="Pursley I."/>
            <person name="Horton D.L."/>
            <person name="Alikhan N.F."/>
            <person name="Baker D."/>
            <person name="Gharbi K."/>
            <person name="Hall N."/>
            <person name="Watson M."/>
            <person name="Adriaenssens E.M."/>
            <person name="Foster-Nyarko E."/>
            <person name="Jarju S."/>
            <person name="Secka A."/>
            <person name="Antonio M."/>
            <person name="Oren A."/>
            <person name="Chaudhuri R.R."/>
            <person name="La Ragione R."/>
            <person name="Hildebrand F."/>
            <person name="Pallen M.J."/>
        </authorList>
    </citation>
    <scope>NUCLEOTIDE SEQUENCE</scope>
    <source>
        <strain evidence="2">CHK169-2315</strain>
    </source>
</reference>
<dbReference type="AlphaFoldDB" id="A0A9D1TKM1"/>
<evidence type="ECO:0008006" key="4">
    <source>
        <dbReference type="Google" id="ProtNLM"/>
    </source>
</evidence>
<keyword evidence="1" id="KW-0812">Transmembrane</keyword>
<feature type="transmembrane region" description="Helical" evidence="1">
    <location>
        <begin position="208"/>
        <end position="233"/>
    </location>
</feature>